<protein>
    <submittedName>
        <fullName evidence="17">Sugar transporter</fullName>
    </submittedName>
</protein>
<dbReference type="GO" id="GO:0015288">
    <property type="term" value="F:porin activity"/>
    <property type="evidence" value="ECO:0007669"/>
    <property type="project" value="UniProtKB-KW"/>
</dbReference>
<sequence>MKKLQSFVIKKLRITNHITMNKVLFFGLLCLMALLNACSVGQKVVYVKDMGENVSYPIAEVAPLTIQKSDRLSVFISAKNPELAAPFNNEMGSFSVQPTGVVTPGSTPTAMKAGYLVDQSGNIEFPILGTIAVEGKTIEEIKSIIRNKLIDEKYITAPIVRVELMNLKINVLGEVVGGGLIEVSDSKLTLIEALSRAGGLTSNANPQRITIVREEDGQRKKIVTDIESKDVFDSPGFYLKQNDFVFVEPKESENTPKEDRTWRYASFSLGLVTILLSVLNLIK</sequence>
<dbReference type="InterPro" id="IPR003715">
    <property type="entry name" value="Poly_export_N"/>
</dbReference>
<keyword evidence="11" id="KW-0472">Membrane</keyword>
<organism evidence="17 18">
    <name type="scientific">Sphingobacterium humi</name>
    <dbReference type="NCBI Taxonomy" id="1796905"/>
    <lineage>
        <taxon>Bacteria</taxon>
        <taxon>Pseudomonadati</taxon>
        <taxon>Bacteroidota</taxon>
        <taxon>Sphingobacteriia</taxon>
        <taxon>Sphingobacteriales</taxon>
        <taxon>Sphingobacteriaceae</taxon>
        <taxon>Sphingobacterium</taxon>
    </lineage>
</organism>
<keyword evidence="4" id="KW-1134">Transmembrane beta strand</keyword>
<dbReference type="InterPro" id="IPR049712">
    <property type="entry name" value="Poly_export"/>
</dbReference>
<feature type="domain" description="Polysaccharide export protein N-terminal" evidence="15">
    <location>
        <begin position="63"/>
        <end position="164"/>
    </location>
</feature>
<evidence type="ECO:0000256" key="8">
    <source>
        <dbReference type="ARBA" id="ARBA00023047"/>
    </source>
</evidence>
<feature type="domain" description="SLBB" evidence="16">
    <location>
        <begin position="168"/>
        <end position="247"/>
    </location>
</feature>
<dbReference type="GO" id="GO:0046930">
    <property type="term" value="C:pore complex"/>
    <property type="evidence" value="ECO:0007669"/>
    <property type="project" value="UniProtKB-KW"/>
</dbReference>
<comment type="subcellular location">
    <subcellularLocation>
        <location evidence="1">Cell outer membrane</location>
        <topology evidence="1">Multi-pass membrane protein</topology>
    </subcellularLocation>
</comment>
<dbReference type="InterPro" id="IPR054765">
    <property type="entry name" value="SLBB_dom"/>
</dbReference>
<keyword evidence="12" id="KW-0564">Palmitate</keyword>
<evidence type="ECO:0000256" key="11">
    <source>
        <dbReference type="ARBA" id="ARBA00023136"/>
    </source>
</evidence>
<evidence type="ECO:0000256" key="6">
    <source>
        <dbReference type="ARBA" id="ARBA00022692"/>
    </source>
</evidence>
<evidence type="ECO:0000313" key="18">
    <source>
        <dbReference type="Proteomes" id="UP000435036"/>
    </source>
</evidence>
<evidence type="ECO:0000256" key="1">
    <source>
        <dbReference type="ARBA" id="ARBA00004571"/>
    </source>
</evidence>
<reference evidence="17 18" key="1">
    <citation type="submission" date="2019-12" db="EMBL/GenBank/DDBJ databases">
        <authorList>
            <person name="Dong K."/>
        </authorList>
    </citation>
    <scope>NUCLEOTIDE SEQUENCE [LARGE SCALE GENOMIC DNA]</scope>
    <source>
        <strain evidence="17 18">JCM 31225</strain>
    </source>
</reference>
<evidence type="ECO:0000256" key="5">
    <source>
        <dbReference type="ARBA" id="ARBA00022597"/>
    </source>
</evidence>
<evidence type="ECO:0000256" key="10">
    <source>
        <dbReference type="ARBA" id="ARBA00023114"/>
    </source>
</evidence>
<comment type="similarity">
    <text evidence="2">Belongs to the BexD/CtrA/VexA family.</text>
</comment>
<dbReference type="PANTHER" id="PTHR33619:SF3">
    <property type="entry name" value="POLYSACCHARIDE EXPORT PROTEIN GFCE-RELATED"/>
    <property type="match status" value="1"/>
</dbReference>
<keyword evidence="8" id="KW-0625">Polysaccharide transport</keyword>
<keyword evidence="10" id="KW-0626">Porin</keyword>
<evidence type="ECO:0000256" key="9">
    <source>
        <dbReference type="ARBA" id="ARBA00023065"/>
    </source>
</evidence>
<proteinExistence type="inferred from homology"/>
<gene>
    <name evidence="17" type="ORF">GQF63_02950</name>
</gene>
<keyword evidence="6" id="KW-0812">Transmembrane</keyword>
<dbReference type="Pfam" id="PF02563">
    <property type="entry name" value="Poly_export"/>
    <property type="match status" value="1"/>
</dbReference>
<keyword evidence="18" id="KW-1185">Reference proteome</keyword>
<dbReference type="GO" id="GO:0009279">
    <property type="term" value="C:cell outer membrane"/>
    <property type="evidence" value="ECO:0007669"/>
    <property type="project" value="UniProtKB-SubCell"/>
</dbReference>
<evidence type="ECO:0000256" key="14">
    <source>
        <dbReference type="ARBA" id="ARBA00023288"/>
    </source>
</evidence>
<dbReference type="Gene3D" id="3.10.560.10">
    <property type="entry name" value="Outer membrane lipoprotein wza domain like"/>
    <property type="match status" value="1"/>
</dbReference>
<dbReference type="GO" id="GO:0015159">
    <property type="term" value="F:polysaccharide transmembrane transporter activity"/>
    <property type="evidence" value="ECO:0007669"/>
    <property type="project" value="InterPro"/>
</dbReference>
<dbReference type="GO" id="GO:0006811">
    <property type="term" value="P:monoatomic ion transport"/>
    <property type="evidence" value="ECO:0007669"/>
    <property type="project" value="UniProtKB-KW"/>
</dbReference>
<evidence type="ECO:0000256" key="4">
    <source>
        <dbReference type="ARBA" id="ARBA00022452"/>
    </source>
</evidence>
<dbReference type="Pfam" id="PF22461">
    <property type="entry name" value="SLBB_2"/>
    <property type="match status" value="1"/>
</dbReference>
<comment type="caution">
    <text evidence="17">The sequence shown here is derived from an EMBL/GenBank/DDBJ whole genome shotgun (WGS) entry which is preliminary data.</text>
</comment>
<evidence type="ECO:0000259" key="16">
    <source>
        <dbReference type="Pfam" id="PF22461"/>
    </source>
</evidence>
<accession>A0A6N8KZI9</accession>
<keyword evidence="3" id="KW-0813">Transport</keyword>
<dbReference type="PANTHER" id="PTHR33619">
    <property type="entry name" value="POLYSACCHARIDE EXPORT PROTEIN GFCE-RELATED"/>
    <property type="match status" value="1"/>
</dbReference>
<evidence type="ECO:0000313" key="17">
    <source>
        <dbReference type="EMBL" id="MVZ60972.1"/>
    </source>
</evidence>
<dbReference type="Proteomes" id="UP000435036">
    <property type="component" value="Unassembled WGS sequence"/>
</dbReference>
<keyword evidence="5 17" id="KW-0762">Sugar transport</keyword>
<keyword evidence="7" id="KW-0732">Signal</keyword>
<evidence type="ECO:0000256" key="2">
    <source>
        <dbReference type="ARBA" id="ARBA00009450"/>
    </source>
</evidence>
<evidence type="ECO:0000256" key="13">
    <source>
        <dbReference type="ARBA" id="ARBA00023237"/>
    </source>
</evidence>
<evidence type="ECO:0000256" key="7">
    <source>
        <dbReference type="ARBA" id="ARBA00022729"/>
    </source>
</evidence>
<keyword evidence="14" id="KW-0449">Lipoprotein</keyword>
<keyword evidence="13" id="KW-0998">Cell outer membrane</keyword>
<dbReference type="Gene3D" id="3.30.1950.10">
    <property type="entry name" value="wza like domain"/>
    <property type="match status" value="1"/>
</dbReference>
<evidence type="ECO:0000256" key="3">
    <source>
        <dbReference type="ARBA" id="ARBA00022448"/>
    </source>
</evidence>
<evidence type="ECO:0000259" key="15">
    <source>
        <dbReference type="Pfam" id="PF02563"/>
    </source>
</evidence>
<name>A0A6N8KZI9_9SPHI</name>
<evidence type="ECO:0000256" key="12">
    <source>
        <dbReference type="ARBA" id="ARBA00023139"/>
    </source>
</evidence>
<dbReference type="AlphaFoldDB" id="A0A6N8KZI9"/>
<keyword evidence="9" id="KW-0406">Ion transport</keyword>
<dbReference type="EMBL" id="WSQA01000002">
    <property type="protein sequence ID" value="MVZ60972.1"/>
    <property type="molecule type" value="Genomic_DNA"/>
</dbReference>